<feature type="transmembrane region" description="Helical" evidence="1">
    <location>
        <begin position="346"/>
        <end position="365"/>
    </location>
</feature>
<organism evidence="4">
    <name type="scientific">Hydatigena taeniaeformis</name>
    <name type="common">Feline tapeworm</name>
    <name type="synonym">Taenia taeniaeformis</name>
    <dbReference type="NCBI Taxonomy" id="6205"/>
    <lineage>
        <taxon>Eukaryota</taxon>
        <taxon>Metazoa</taxon>
        <taxon>Spiralia</taxon>
        <taxon>Lophotrochozoa</taxon>
        <taxon>Platyhelminthes</taxon>
        <taxon>Cestoda</taxon>
        <taxon>Eucestoda</taxon>
        <taxon>Cyclophyllidea</taxon>
        <taxon>Taeniidae</taxon>
        <taxon>Hydatigera</taxon>
    </lineage>
</organism>
<gene>
    <name evidence="2" type="ORF">TTAC_LOCUS1739</name>
</gene>
<dbReference type="AlphaFoldDB" id="A0A0R3WLW4"/>
<feature type="transmembrane region" description="Helical" evidence="1">
    <location>
        <begin position="95"/>
        <end position="119"/>
    </location>
</feature>
<keyword evidence="3" id="KW-1185">Reference proteome</keyword>
<evidence type="ECO:0000313" key="2">
    <source>
        <dbReference type="EMBL" id="VDM18472.1"/>
    </source>
</evidence>
<protein>
    <submittedName>
        <fullName evidence="4">G_PROTEIN_RECEP_F1_2 domain-containing protein</fullName>
    </submittedName>
</protein>
<keyword evidence="1" id="KW-0812">Transmembrane</keyword>
<evidence type="ECO:0000313" key="4">
    <source>
        <dbReference type="WBParaSite" id="TTAC_0000175201-mRNA-1"/>
    </source>
</evidence>
<sequence length="465" mass="53172">MQRQLGKVHKDRDSSKTIKSCYELGGNAKLNCKGFFLHEVGMYNSIESSFVINGTFITILVSLPLIVFAFLFNLFYLLVLIFMSSRSCYHREFGISYIVLVLLSLVTDNVLGSLLVRGLPWIDSGAIEVAVTSHKACKYYSFLSTFLSASKANLLMAHCLLHVFSIELHSERKRITLSIAVLNALCVLVGAFKAISTAAVHGVWVIGNRLVCLPDPEWSQILVTLHMVHKALFCDGIMQSLVILIACFHLRRIYLRLGRTNSCILFSTDSKFPLFDNLKRLRERNLRTQECLRVVYVHATFMAVAMIAKAIATLFLTDFLYGSRRHTIYEPNVLIKLLFHLTLHDLIGNFAVAGNLLHAWIAFFWQSTMRNTFLQFFVILSRPLKRLRGWIHFLFYTDTIVTARKSEKNRKSLTIEKNFLRYAGPIASRLTDENLKEALSWLLSVPNLPREMEEFIEQCGISKRR</sequence>
<feature type="transmembrane region" description="Helical" evidence="1">
    <location>
        <begin position="227"/>
        <end position="250"/>
    </location>
</feature>
<feature type="transmembrane region" description="Helical" evidence="1">
    <location>
        <begin position="139"/>
        <end position="164"/>
    </location>
</feature>
<dbReference type="EMBL" id="UYWX01000482">
    <property type="protein sequence ID" value="VDM18472.1"/>
    <property type="molecule type" value="Genomic_DNA"/>
</dbReference>
<reference evidence="2 3" key="2">
    <citation type="submission" date="2018-11" db="EMBL/GenBank/DDBJ databases">
        <authorList>
            <consortium name="Pathogen Informatics"/>
        </authorList>
    </citation>
    <scope>NUCLEOTIDE SEQUENCE [LARGE SCALE GENOMIC DNA]</scope>
</reference>
<keyword evidence="1" id="KW-1133">Transmembrane helix</keyword>
<dbReference type="WBParaSite" id="TTAC_0000175201-mRNA-1">
    <property type="protein sequence ID" value="TTAC_0000175201-mRNA-1"/>
    <property type="gene ID" value="TTAC_0000175201"/>
</dbReference>
<feature type="transmembrane region" description="Helical" evidence="1">
    <location>
        <begin position="50"/>
        <end position="83"/>
    </location>
</feature>
<reference evidence="4" key="1">
    <citation type="submission" date="2017-02" db="UniProtKB">
        <authorList>
            <consortium name="WormBaseParasite"/>
        </authorList>
    </citation>
    <scope>IDENTIFICATION</scope>
</reference>
<feature type="transmembrane region" description="Helical" evidence="1">
    <location>
        <begin position="176"/>
        <end position="207"/>
    </location>
</feature>
<evidence type="ECO:0000256" key="1">
    <source>
        <dbReference type="SAM" id="Phobius"/>
    </source>
</evidence>
<dbReference type="Proteomes" id="UP000274429">
    <property type="component" value="Unassembled WGS sequence"/>
</dbReference>
<accession>A0A0R3WLW4</accession>
<name>A0A0R3WLW4_HYDTA</name>
<proteinExistence type="predicted"/>
<feature type="transmembrane region" description="Helical" evidence="1">
    <location>
        <begin position="294"/>
        <end position="316"/>
    </location>
</feature>
<evidence type="ECO:0000313" key="3">
    <source>
        <dbReference type="Proteomes" id="UP000274429"/>
    </source>
</evidence>
<keyword evidence="1" id="KW-0472">Membrane</keyword>
<dbReference type="OrthoDB" id="6243181at2759"/>